<feature type="repeat" description="TPR" evidence="1">
    <location>
        <begin position="513"/>
        <end position="546"/>
    </location>
</feature>
<dbReference type="InterPro" id="IPR011990">
    <property type="entry name" value="TPR-like_helical_dom_sf"/>
</dbReference>
<evidence type="ECO:0000256" key="2">
    <source>
        <dbReference type="SAM" id="Coils"/>
    </source>
</evidence>
<keyword evidence="1" id="KW-0802">TPR repeat</keyword>
<comment type="caution">
    <text evidence="3">The sequence shown here is derived from an EMBL/GenBank/DDBJ whole genome shotgun (WGS) entry which is preliminary data.</text>
</comment>
<evidence type="ECO:0000256" key="1">
    <source>
        <dbReference type="PROSITE-ProRule" id="PRU00339"/>
    </source>
</evidence>
<dbReference type="Gene3D" id="1.25.40.10">
    <property type="entry name" value="Tetratricopeptide repeat domain"/>
    <property type="match status" value="3"/>
</dbReference>
<evidence type="ECO:0000313" key="4">
    <source>
        <dbReference type="Proteomes" id="UP001341840"/>
    </source>
</evidence>
<gene>
    <name evidence="3" type="primary">ETO1_1</name>
    <name evidence="3" type="ORF">PIB30_053501</name>
</gene>
<proteinExistence type="predicted"/>
<keyword evidence="4" id="KW-1185">Reference proteome</keyword>
<dbReference type="InterPro" id="IPR044631">
    <property type="entry name" value="ETO1-like"/>
</dbReference>
<keyword evidence="2" id="KW-0175">Coiled coil</keyword>
<dbReference type="Pfam" id="PF13181">
    <property type="entry name" value="TPR_8"/>
    <property type="match status" value="2"/>
</dbReference>
<dbReference type="InterPro" id="IPR019734">
    <property type="entry name" value="TPR_rpt"/>
</dbReference>
<name>A0ABU6QI06_9FABA</name>
<dbReference type="PROSITE" id="PS50005">
    <property type="entry name" value="TPR"/>
    <property type="match status" value="2"/>
</dbReference>
<dbReference type="EMBL" id="JASCZI010000398">
    <property type="protein sequence ID" value="MED6111579.1"/>
    <property type="molecule type" value="Genomic_DNA"/>
</dbReference>
<sequence>MEESMISKTTVMLLERMRECATERWQKALSLHQLGCVLLERKEYKDAQRCFEAAVEAGHVYSMAGVARTKHKLGQPYSAYKLISSLIFGHKRAGWMYQERSLYNMGKEKNLDLDVATELDPSLSFPYKYRALAKVEEKQTKEGIMELDKFIGFKLSPDCLELRAWLYIALGDHDSAIRDIRALLTLEPNYITLHGKIDAEYLLQLLSRGVQQKSQGDCWMQLYDQWSSVDDVGSLAIIHQMLENEPGKSLLEFRQSLLLLRLNCQKAAMRSLRLARNHSSSMQERLIYEGWILYDTGYREEALARADRSIKIQRSFEAFFLKAYVLADTNLDPESASYVIQLLQEALKCPSDGLRKGQVSHFCSCSCYWIPCSILVSLFYANISQALNNLGSIYVDSGKLELAGECYSNALAIRHTRAHQGLARVYHQKNQRKAAYDEMSKLIEKAESNASAYEKRSEYCDREMAKADLDVATQMDPLRTYPYRYRAAVMMDEQRENEAVEELSKVINFKPDLQVLHLRAAFYESMGDLSSALQDCQAALCLDPNHADTLELYRRMQKLKCGDPK</sequence>
<dbReference type="PANTHER" id="PTHR44203:SF3">
    <property type="entry name" value="ETO1-LIKE PROTEIN 2"/>
    <property type="match status" value="1"/>
</dbReference>
<organism evidence="3 4">
    <name type="scientific">Stylosanthes scabra</name>
    <dbReference type="NCBI Taxonomy" id="79078"/>
    <lineage>
        <taxon>Eukaryota</taxon>
        <taxon>Viridiplantae</taxon>
        <taxon>Streptophyta</taxon>
        <taxon>Embryophyta</taxon>
        <taxon>Tracheophyta</taxon>
        <taxon>Spermatophyta</taxon>
        <taxon>Magnoliopsida</taxon>
        <taxon>eudicotyledons</taxon>
        <taxon>Gunneridae</taxon>
        <taxon>Pentapetalae</taxon>
        <taxon>rosids</taxon>
        <taxon>fabids</taxon>
        <taxon>Fabales</taxon>
        <taxon>Fabaceae</taxon>
        <taxon>Papilionoideae</taxon>
        <taxon>50 kb inversion clade</taxon>
        <taxon>dalbergioids sensu lato</taxon>
        <taxon>Dalbergieae</taxon>
        <taxon>Pterocarpus clade</taxon>
        <taxon>Stylosanthes</taxon>
    </lineage>
</organism>
<dbReference type="PANTHER" id="PTHR44203">
    <property type="entry name" value="ETO1-RELATED"/>
    <property type="match status" value="1"/>
</dbReference>
<feature type="repeat" description="TPR" evidence="1">
    <location>
        <begin position="384"/>
        <end position="417"/>
    </location>
</feature>
<accession>A0ABU6QI06</accession>
<dbReference type="SMART" id="SM00028">
    <property type="entry name" value="TPR"/>
    <property type="match status" value="4"/>
</dbReference>
<evidence type="ECO:0000313" key="3">
    <source>
        <dbReference type="EMBL" id="MED6111579.1"/>
    </source>
</evidence>
<dbReference type="Proteomes" id="UP001341840">
    <property type="component" value="Unassembled WGS sequence"/>
</dbReference>
<dbReference type="SUPFAM" id="SSF48452">
    <property type="entry name" value="TPR-like"/>
    <property type="match status" value="3"/>
</dbReference>
<reference evidence="3 4" key="1">
    <citation type="journal article" date="2023" name="Plants (Basel)">
        <title>Bridging the Gap: Combining Genomics and Transcriptomics Approaches to Understand Stylosanthes scabra, an Orphan Legume from the Brazilian Caatinga.</title>
        <authorList>
            <person name="Ferreira-Neto J.R.C."/>
            <person name="da Silva M.D."/>
            <person name="Binneck E."/>
            <person name="de Melo N.F."/>
            <person name="da Silva R.H."/>
            <person name="de Melo A.L.T.M."/>
            <person name="Pandolfi V."/>
            <person name="Bustamante F.O."/>
            <person name="Brasileiro-Vidal A.C."/>
            <person name="Benko-Iseppon A.M."/>
        </authorList>
    </citation>
    <scope>NUCLEOTIDE SEQUENCE [LARGE SCALE GENOMIC DNA]</scope>
    <source>
        <tissue evidence="3">Leaves</tissue>
    </source>
</reference>
<feature type="coiled-coil region" evidence="2">
    <location>
        <begin position="429"/>
        <end position="456"/>
    </location>
</feature>
<protein>
    <submittedName>
        <fullName evidence="3">Ethylene-overproduction protein 1</fullName>
    </submittedName>
</protein>